<dbReference type="Pfam" id="PF00201">
    <property type="entry name" value="UDPGT"/>
    <property type="match status" value="1"/>
</dbReference>
<keyword evidence="5" id="KW-1133">Transmembrane helix</keyword>
<feature type="signal peptide" evidence="6">
    <location>
        <begin position="1"/>
        <end position="21"/>
    </location>
</feature>
<dbReference type="PANTHER" id="PTHR48043">
    <property type="entry name" value="EG:EG0003.4 PROTEIN-RELATED"/>
    <property type="match status" value="1"/>
</dbReference>
<dbReference type="InterPro" id="IPR050271">
    <property type="entry name" value="UDP-glycosyltransferase"/>
</dbReference>
<evidence type="ECO:0000313" key="7">
    <source>
        <dbReference type="EMBL" id="EDV50854.1"/>
    </source>
</evidence>
<feature type="region of interest" description="Disordered" evidence="4">
    <location>
        <begin position="561"/>
        <end position="581"/>
    </location>
</feature>
<dbReference type="PANTHER" id="PTHR48043:SF114">
    <property type="entry name" value="IP04436P-RELATED"/>
    <property type="match status" value="1"/>
</dbReference>
<feature type="region of interest" description="Disordered" evidence="4">
    <location>
        <begin position="522"/>
        <end position="548"/>
    </location>
</feature>
<evidence type="ECO:0000256" key="1">
    <source>
        <dbReference type="ARBA" id="ARBA00009995"/>
    </source>
</evidence>
<gene>
    <name evidence="7" type="primary">Dere\GG15187</name>
    <name evidence="7" type="synonym">dere_GLEANR_15286</name>
    <name evidence="7" type="synonym">GG15187</name>
    <name evidence="7" type="ORF">Dere_GG15187</name>
</gene>
<proteinExistence type="inferred from homology"/>
<sequence>MKPFCLLPLLVLLGSFCSLETANILCLVTTAKHSNPGWSRPLFDALLAKGHTLLVVSTAPNPEPKKQVDGFLYHHLRNDYDVMKKYFLLEKPREYMDMATLNQLVVWNEVLVGSCRSVLFSDTLSSKMPELTARLCSEFDLIITDVTQGIECLMDFVNGWRSKPVLGLSAGKLTPGLLSLLQAENTINAARIPHYISPFPQKMGFWNRLHNHIMYYTEPLIRLMATRLVLSNITKMENIFPTLQLVLLNTHPTLDYVQNLPPGVIEVAGLHIKSKPSPLPKYIRQFTEMFIDGIVYINMPYIQYMNGQGLEAMDTMISDNPSCGFIWNVEQLDQLPAEKPNLLALHVDQSLQQDILAMQYVKGFLNHGDSFSLQEAIHNAVPVVVLPLKLEEFNNAQRVKERNLGVVLQANELNQKSLSAALKRILNEVHFASALYQAQLKFRTRPISPLELAVWHAEQLIAEPQFFKNFAQTEALAQNFFVANSLDVLAAPFLVLLAAVVALGNFVFVLFTGRSKDQLSNEEVPKKRKKSKKCSKNSSPMNTTLNLDVTDITEDLNEELLEGEEQLPRGEEKLLEEKKVD</sequence>
<keyword evidence="8" id="KW-1185">Reference proteome</keyword>
<keyword evidence="5" id="KW-0472">Membrane</keyword>
<keyword evidence="3 7" id="KW-0808">Transferase</keyword>
<dbReference type="Gene3D" id="3.40.50.2000">
    <property type="entry name" value="Glycogen Phosphorylase B"/>
    <property type="match status" value="1"/>
</dbReference>
<accession>B3NG25</accession>
<keyword evidence="5" id="KW-0812">Transmembrane</keyword>
<dbReference type="GO" id="GO:0008194">
    <property type="term" value="F:UDP-glycosyltransferase activity"/>
    <property type="evidence" value="ECO:0007669"/>
    <property type="project" value="InterPro"/>
</dbReference>
<evidence type="ECO:0000256" key="2">
    <source>
        <dbReference type="ARBA" id="ARBA00022676"/>
    </source>
</evidence>
<evidence type="ECO:0000256" key="3">
    <source>
        <dbReference type="ARBA" id="ARBA00022679"/>
    </source>
</evidence>
<dbReference type="Proteomes" id="UP000008711">
    <property type="component" value="Unassembled WGS sequence"/>
</dbReference>
<feature type="compositionally biased region" description="Basic residues" evidence="4">
    <location>
        <begin position="526"/>
        <end position="535"/>
    </location>
</feature>
<reference evidence="7 8" key="2">
    <citation type="journal article" date="2008" name="Bioinformatics">
        <title>Assembly reconciliation.</title>
        <authorList>
            <person name="Zimin A.V."/>
            <person name="Smith D.R."/>
            <person name="Sutton G."/>
            <person name="Yorke J.A."/>
        </authorList>
    </citation>
    <scope>NUCLEOTIDE SEQUENCE [LARGE SCALE GENOMIC DNA]</scope>
    <source>
        <strain evidence="7 8">TSC#14021-0224.01</strain>
    </source>
</reference>
<dbReference type="KEGG" id="der:6543568"/>
<dbReference type="AlphaFoldDB" id="B3NG25"/>
<dbReference type="InterPro" id="IPR002213">
    <property type="entry name" value="UDP_glucos_trans"/>
</dbReference>
<dbReference type="OrthoDB" id="5835829at2759"/>
<evidence type="ECO:0000256" key="4">
    <source>
        <dbReference type="SAM" id="MobiDB-lite"/>
    </source>
</evidence>
<reference evidence="7 8" key="1">
    <citation type="journal article" date="2007" name="Nature">
        <title>Evolution of genes and genomes on the Drosophila phylogeny.</title>
        <authorList>
            <consortium name="Drosophila 12 Genomes Consortium"/>
            <person name="Clark A.G."/>
            <person name="Eisen M.B."/>
            <person name="Smith D.R."/>
            <person name="Bergman C.M."/>
            <person name="Oliver B."/>
            <person name="Markow T.A."/>
            <person name="Kaufman T.C."/>
            <person name="Kellis M."/>
            <person name="Gelbart W."/>
            <person name="Iyer V.N."/>
            <person name="Pollard D.A."/>
            <person name="Sackton T.B."/>
            <person name="Larracuente A.M."/>
            <person name="Singh N.D."/>
            <person name="Abad J.P."/>
            <person name="Abt D.N."/>
            <person name="Adryan B."/>
            <person name="Aguade M."/>
            <person name="Akashi H."/>
            <person name="Anderson W.W."/>
            <person name="Aquadro C.F."/>
            <person name="Ardell D.H."/>
            <person name="Arguello R."/>
            <person name="Artieri C.G."/>
            <person name="Barbash D.A."/>
            <person name="Barker D."/>
            <person name="Barsanti P."/>
            <person name="Batterham P."/>
            <person name="Batzoglou S."/>
            <person name="Begun D."/>
            <person name="Bhutkar A."/>
            <person name="Blanco E."/>
            <person name="Bosak S.A."/>
            <person name="Bradley R.K."/>
            <person name="Brand A.D."/>
            <person name="Brent M.R."/>
            <person name="Brooks A.N."/>
            <person name="Brown R.H."/>
            <person name="Butlin R.K."/>
            <person name="Caggese C."/>
            <person name="Calvi B.R."/>
            <person name="Bernardo de Carvalho A."/>
            <person name="Caspi A."/>
            <person name="Castrezana S."/>
            <person name="Celniker S.E."/>
            <person name="Chang J.L."/>
            <person name="Chapple C."/>
            <person name="Chatterji S."/>
            <person name="Chinwalla A."/>
            <person name="Civetta A."/>
            <person name="Clifton S.W."/>
            <person name="Comeron J.M."/>
            <person name="Costello J.C."/>
            <person name="Coyne J.A."/>
            <person name="Daub J."/>
            <person name="David R.G."/>
            <person name="Delcher A.L."/>
            <person name="Delehaunty K."/>
            <person name="Do C.B."/>
            <person name="Ebling H."/>
            <person name="Edwards K."/>
            <person name="Eickbush T."/>
            <person name="Evans J.D."/>
            <person name="Filipski A."/>
            <person name="Findeiss S."/>
            <person name="Freyhult E."/>
            <person name="Fulton L."/>
            <person name="Fulton R."/>
            <person name="Garcia A.C."/>
            <person name="Gardiner A."/>
            <person name="Garfield D.A."/>
            <person name="Garvin B.E."/>
            <person name="Gibson G."/>
            <person name="Gilbert D."/>
            <person name="Gnerre S."/>
            <person name="Godfrey J."/>
            <person name="Good R."/>
            <person name="Gotea V."/>
            <person name="Gravely B."/>
            <person name="Greenberg A.J."/>
            <person name="Griffiths-Jones S."/>
            <person name="Gross S."/>
            <person name="Guigo R."/>
            <person name="Gustafson E.A."/>
            <person name="Haerty W."/>
            <person name="Hahn M.W."/>
            <person name="Halligan D.L."/>
            <person name="Halpern A.L."/>
            <person name="Halter G.M."/>
            <person name="Han M.V."/>
            <person name="Heger A."/>
            <person name="Hillier L."/>
            <person name="Hinrichs A.S."/>
            <person name="Holmes I."/>
            <person name="Hoskins R.A."/>
            <person name="Hubisz M.J."/>
            <person name="Hultmark D."/>
            <person name="Huntley M.A."/>
            <person name="Jaffe D.B."/>
            <person name="Jagadeeshan S."/>
            <person name="Jeck W.R."/>
            <person name="Johnson J."/>
            <person name="Jones C.D."/>
            <person name="Jordan W.C."/>
            <person name="Karpen G.H."/>
            <person name="Kataoka E."/>
            <person name="Keightley P.D."/>
            <person name="Kheradpour P."/>
            <person name="Kirkness E.F."/>
            <person name="Koerich L.B."/>
            <person name="Kristiansen K."/>
            <person name="Kudrna D."/>
            <person name="Kulathinal R.J."/>
            <person name="Kumar S."/>
            <person name="Kwok R."/>
            <person name="Lander E."/>
            <person name="Langley C.H."/>
            <person name="Lapoint R."/>
            <person name="Lazzaro B.P."/>
            <person name="Lee S.J."/>
            <person name="Levesque L."/>
            <person name="Li R."/>
            <person name="Lin C.F."/>
            <person name="Lin M.F."/>
            <person name="Lindblad-Toh K."/>
            <person name="Llopart A."/>
            <person name="Long M."/>
            <person name="Low L."/>
            <person name="Lozovsky E."/>
            <person name="Lu J."/>
            <person name="Luo M."/>
            <person name="Machado C.A."/>
            <person name="Makalowski W."/>
            <person name="Marzo M."/>
            <person name="Matsuda M."/>
            <person name="Matzkin L."/>
            <person name="McAllister B."/>
            <person name="McBride C.S."/>
            <person name="McKernan B."/>
            <person name="McKernan K."/>
            <person name="Mendez-Lago M."/>
            <person name="Minx P."/>
            <person name="Mollenhauer M.U."/>
            <person name="Montooth K."/>
            <person name="Mount S.M."/>
            <person name="Mu X."/>
            <person name="Myers E."/>
            <person name="Negre B."/>
            <person name="Newfeld S."/>
            <person name="Nielsen R."/>
            <person name="Noor M.A."/>
            <person name="O'Grady P."/>
            <person name="Pachter L."/>
            <person name="Papaceit M."/>
            <person name="Parisi M.J."/>
            <person name="Parisi M."/>
            <person name="Parts L."/>
            <person name="Pedersen J.S."/>
            <person name="Pesole G."/>
            <person name="Phillippy A.M."/>
            <person name="Ponting C.P."/>
            <person name="Pop M."/>
            <person name="Porcelli D."/>
            <person name="Powell J.R."/>
            <person name="Prohaska S."/>
            <person name="Pruitt K."/>
            <person name="Puig M."/>
            <person name="Quesneville H."/>
            <person name="Ram K.R."/>
            <person name="Rand D."/>
            <person name="Rasmussen M.D."/>
            <person name="Reed L.K."/>
            <person name="Reenan R."/>
            <person name="Reily A."/>
            <person name="Remington K.A."/>
            <person name="Rieger T.T."/>
            <person name="Ritchie M.G."/>
            <person name="Robin C."/>
            <person name="Rogers Y.H."/>
            <person name="Rohde C."/>
            <person name="Rozas J."/>
            <person name="Rubenfield M.J."/>
            <person name="Ruiz A."/>
            <person name="Russo S."/>
            <person name="Salzberg S.L."/>
            <person name="Sanchez-Gracia A."/>
            <person name="Saranga D.J."/>
            <person name="Sato H."/>
            <person name="Schaeffer S.W."/>
            <person name="Schatz M.C."/>
            <person name="Schlenke T."/>
            <person name="Schwartz R."/>
            <person name="Segarra C."/>
            <person name="Singh R.S."/>
            <person name="Sirot L."/>
            <person name="Sirota M."/>
            <person name="Sisneros N.B."/>
            <person name="Smith C.D."/>
            <person name="Smith T.F."/>
            <person name="Spieth J."/>
            <person name="Stage D.E."/>
            <person name="Stark A."/>
            <person name="Stephan W."/>
            <person name="Strausberg R.L."/>
            <person name="Strempel S."/>
            <person name="Sturgill D."/>
            <person name="Sutton G."/>
            <person name="Sutton G.G."/>
            <person name="Tao W."/>
            <person name="Teichmann S."/>
            <person name="Tobari Y.N."/>
            <person name="Tomimura Y."/>
            <person name="Tsolas J.M."/>
            <person name="Valente V.L."/>
            <person name="Venter E."/>
            <person name="Venter J.C."/>
            <person name="Vicario S."/>
            <person name="Vieira F.G."/>
            <person name="Vilella A.J."/>
            <person name="Villasante A."/>
            <person name="Walenz B."/>
            <person name="Wang J."/>
            <person name="Wasserman M."/>
            <person name="Watts T."/>
            <person name="Wilson D."/>
            <person name="Wilson R.K."/>
            <person name="Wing R.A."/>
            <person name="Wolfner M.F."/>
            <person name="Wong A."/>
            <person name="Wong G.K."/>
            <person name="Wu C.I."/>
            <person name="Wu G."/>
            <person name="Yamamoto D."/>
            <person name="Yang H.P."/>
            <person name="Yang S.P."/>
            <person name="Yorke J.A."/>
            <person name="Yoshida K."/>
            <person name="Zdobnov E."/>
            <person name="Zhang P."/>
            <person name="Zhang Y."/>
            <person name="Zimin A.V."/>
            <person name="Baldwin J."/>
            <person name="Abdouelleil A."/>
            <person name="Abdulkadir J."/>
            <person name="Abebe A."/>
            <person name="Abera B."/>
            <person name="Abreu J."/>
            <person name="Acer S.C."/>
            <person name="Aftuck L."/>
            <person name="Alexander A."/>
            <person name="An P."/>
            <person name="Anderson E."/>
            <person name="Anderson S."/>
            <person name="Arachi H."/>
            <person name="Azer M."/>
            <person name="Bachantsang P."/>
            <person name="Barry A."/>
            <person name="Bayul T."/>
            <person name="Berlin A."/>
            <person name="Bessette D."/>
            <person name="Bloom T."/>
            <person name="Blye J."/>
            <person name="Boguslavskiy L."/>
            <person name="Bonnet C."/>
            <person name="Boukhgalter B."/>
            <person name="Bourzgui I."/>
            <person name="Brown A."/>
            <person name="Cahill P."/>
            <person name="Channer S."/>
            <person name="Cheshatsang Y."/>
            <person name="Chuda L."/>
            <person name="Citroen M."/>
            <person name="Collymore A."/>
            <person name="Cooke P."/>
            <person name="Costello M."/>
            <person name="D'Aco K."/>
            <person name="Daza R."/>
            <person name="De Haan G."/>
            <person name="DeGray S."/>
            <person name="DeMaso C."/>
            <person name="Dhargay N."/>
            <person name="Dooley K."/>
            <person name="Dooley E."/>
            <person name="Doricent M."/>
            <person name="Dorje P."/>
            <person name="Dorjee K."/>
            <person name="Dupes A."/>
            <person name="Elong R."/>
            <person name="Falk J."/>
            <person name="Farina A."/>
            <person name="Faro S."/>
            <person name="Ferguson D."/>
            <person name="Fisher S."/>
            <person name="Foley C.D."/>
            <person name="Franke A."/>
            <person name="Friedrich D."/>
            <person name="Gadbois L."/>
            <person name="Gearin G."/>
            <person name="Gearin C.R."/>
            <person name="Giannoukos G."/>
            <person name="Goode T."/>
            <person name="Graham J."/>
            <person name="Grandbois E."/>
            <person name="Grewal S."/>
            <person name="Gyaltsen K."/>
            <person name="Hafez N."/>
            <person name="Hagos B."/>
            <person name="Hall J."/>
            <person name="Henson C."/>
            <person name="Hollinger A."/>
            <person name="Honan T."/>
            <person name="Huard M.D."/>
            <person name="Hughes L."/>
            <person name="Hurhula B."/>
            <person name="Husby M.E."/>
            <person name="Kamat A."/>
            <person name="Kanga B."/>
            <person name="Kashin S."/>
            <person name="Khazanovich D."/>
            <person name="Kisner P."/>
            <person name="Lance K."/>
            <person name="Lara M."/>
            <person name="Lee W."/>
            <person name="Lennon N."/>
            <person name="Letendre F."/>
            <person name="LeVine R."/>
            <person name="Lipovsky A."/>
            <person name="Liu X."/>
            <person name="Liu J."/>
            <person name="Liu S."/>
            <person name="Lokyitsang T."/>
            <person name="Lokyitsang Y."/>
            <person name="Lubonja R."/>
            <person name="Lui A."/>
            <person name="MacDonald P."/>
            <person name="Magnisalis V."/>
            <person name="Maru K."/>
            <person name="Matthews C."/>
            <person name="McCusker W."/>
            <person name="McDonough S."/>
            <person name="Mehta T."/>
            <person name="Meldrim J."/>
            <person name="Meneus L."/>
            <person name="Mihai O."/>
            <person name="Mihalev A."/>
            <person name="Mihova T."/>
            <person name="Mittelman R."/>
            <person name="Mlenga V."/>
            <person name="Montmayeur A."/>
            <person name="Mulrain L."/>
            <person name="Navidi A."/>
            <person name="Naylor J."/>
            <person name="Negash T."/>
            <person name="Nguyen T."/>
            <person name="Nguyen N."/>
            <person name="Nicol R."/>
            <person name="Norbu C."/>
            <person name="Norbu N."/>
            <person name="Novod N."/>
            <person name="O'Neill B."/>
            <person name="Osman S."/>
            <person name="Markiewicz E."/>
            <person name="Oyono O.L."/>
            <person name="Patti C."/>
            <person name="Phunkhang P."/>
            <person name="Pierre F."/>
            <person name="Priest M."/>
            <person name="Raghuraman S."/>
            <person name="Rege F."/>
            <person name="Reyes R."/>
            <person name="Rise C."/>
            <person name="Rogov P."/>
            <person name="Ross K."/>
            <person name="Ryan E."/>
            <person name="Settipalli S."/>
            <person name="Shea T."/>
            <person name="Sherpa N."/>
            <person name="Shi L."/>
            <person name="Shih D."/>
            <person name="Sparrow T."/>
            <person name="Spaulding J."/>
            <person name="Stalker J."/>
            <person name="Stange-Thomann N."/>
            <person name="Stavropoulos S."/>
            <person name="Stone C."/>
            <person name="Strader C."/>
            <person name="Tesfaye S."/>
            <person name="Thomson T."/>
            <person name="Thoulutsang Y."/>
            <person name="Thoulutsang D."/>
            <person name="Topham K."/>
            <person name="Topping I."/>
            <person name="Tsamla T."/>
            <person name="Vassiliev H."/>
            <person name="Vo A."/>
            <person name="Wangchuk T."/>
            <person name="Wangdi T."/>
            <person name="Weiand M."/>
            <person name="Wilkinson J."/>
            <person name="Wilson A."/>
            <person name="Yadav S."/>
            <person name="Young G."/>
            <person name="Yu Q."/>
            <person name="Zembek L."/>
            <person name="Zhong D."/>
            <person name="Zimmer A."/>
            <person name="Zwirko Z."/>
            <person name="Jaffe D.B."/>
            <person name="Alvarez P."/>
            <person name="Brockman W."/>
            <person name="Butler J."/>
            <person name="Chin C."/>
            <person name="Gnerre S."/>
            <person name="Grabherr M."/>
            <person name="Kleber M."/>
            <person name="Mauceli E."/>
            <person name="MacCallum I."/>
        </authorList>
    </citation>
    <scope>NUCLEOTIDE SEQUENCE [LARGE SCALE GENOMIC DNA]</scope>
    <source>
        <strain evidence="7 8">TSC#14021-0224.01</strain>
    </source>
</reference>
<feature type="compositionally biased region" description="Basic and acidic residues" evidence="4">
    <location>
        <begin position="566"/>
        <end position="581"/>
    </location>
</feature>
<name>B3NG25_DROER</name>
<feature type="transmembrane region" description="Helical" evidence="5">
    <location>
        <begin position="489"/>
        <end position="511"/>
    </location>
</feature>
<dbReference type="SUPFAM" id="SSF53756">
    <property type="entry name" value="UDP-Glycosyltransferase/glycogen phosphorylase"/>
    <property type="match status" value="1"/>
</dbReference>
<evidence type="ECO:0000313" key="8">
    <source>
        <dbReference type="Proteomes" id="UP000008711"/>
    </source>
</evidence>
<organism evidence="7 8">
    <name type="scientific">Drosophila erecta</name>
    <name type="common">Fruit fly</name>
    <dbReference type="NCBI Taxonomy" id="7220"/>
    <lineage>
        <taxon>Eukaryota</taxon>
        <taxon>Metazoa</taxon>
        <taxon>Ecdysozoa</taxon>
        <taxon>Arthropoda</taxon>
        <taxon>Hexapoda</taxon>
        <taxon>Insecta</taxon>
        <taxon>Pterygota</taxon>
        <taxon>Neoptera</taxon>
        <taxon>Endopterygota</taxon>
        <taxon>Diptera</taxon>
        <taxon>Brachycera</taxon>
        <taxon>Muscomorpha</taxon>
        <taxon>Ephydroidea</taxon>
        <taxon>Drosophilidae</taxon>
        <taxon>Drosophila</taxon>
        <taxon>Sophophora</taxon>
    </lineage>
</organism>
<evidence type="ECO:0000256" key="5">
    <source>
        <dbReference type="SAM" id="Phobius"/>
    </source>
</evidence>
<comment type="similarity">
    <text evidence="1">Belongs to the UDP-glycosyltransferase family.</text>
</comment>
<dbReference type="eggNOG" id="KOG1192">
    <property type="taxonomic scope" value="Eukaryota"/>
</dbReference>
<protein>
    <submittedName>
        <fullName evidence="7">Uncharacterized protein</fullName>
    </submittedName>
</protein>
<keyword evidence="6" id="KW-0732">Signal</keyword>
<keyword evidence="2 7" id="KW-0328">Glycosyltransferase</keyword>
<dbReference type="OMA" id="YVQNMPP"/>
<dbReference type="EMBL" id="CH954178">
    <property type="protein sequence ID" value="EDV50854.1"/>
    <property type="molecule type" value="Genomic_DNA"/>
</dbReference>
<dbReference type="HOGENOM" id="CLU_035277_0_0_1"/>
<dbReference type="PhylomeDB" id="B3NG25"/>
<feature type="chain" id="PRO_5002794773" evidence="6">
    <location>
        <begin position="22"/>
        <end position="581"/>
    </location>
</feature>
<evidence type="ECO:0000256" key="6">
    <source>
        <dbReference type="SAM" id="SignalP"/>
    </source>
</evidence>